<dbReference type="SUPFAM" id="SSF49899">
    <property type="entry name" value="Concanavalin A-like lectins/glucanases"/>
    <property type="match status" value="1"/>
</dbReference>
<dbReference type="InterPro" id="IPR006574">
    <property type="entry name" value="PRY"/>
</dbReference>
<reference evidence="5" key="1">
    <citation type="submission" date="2025-08" db="UniProtKB">
        <authorList>
            <consortium name="Ensembl"/>
        </authorList>
    </citation>
    <scope>IDENTIFICATION</scope>
</reference>
<dbReference type="InterPro" id="IPR003877">
    <property type="entry name" value="SPRY_dom"/>
</dbReference>
<dbReference type="InterPro" id="IPR003879">
    <property type="entry name" value="Butyrophylin_SPRY"/>
</dbReference>
<feature type="domain" description="B30.2/SPRY" evidence="4">
    <location>
        <begin position="33"/>
        <end position="223"/>
    </location>
</feature>
<protein>
    <recommendedName>
        <fullName evidence="4">B30.2/SPRY domain-containing protein</fullName>
    </recommendedName>
</protein>
<dbReference type="InterPro" id="IPR001870">
    <property type="entry name" value="B30.2/SPRY"/>
</dbReference>
<dbReference type="GO" id="GO:0008270">
    <property type="term" value="F:zinc ion binding"/>
    <property type="evidence" value="ECO:0007669"/>
    <property type="project" value="UniProtKB-KW"/>
</dbReference>
<evidence type="ECO:0000256" key="1">
    <source>
        <dbReference type="ARBA" id="ARBA00022723"/>
    </source>
</evidence>
<keyword evidence="3" id="KW-0862">Zinc</keyword>
<dbReference type="GO" id="GO:0005737">
    <property type="term" value="C:cytoplasm"/>
    <property type="evidence" value="ECO:0007669"/>
    <property type="project" value="UniProtKB-ARBA"/>
</dbReference>
<accession>A0A3Q2DNP0</accession>
<evidence type="ECO:0000256" key="2">
    <source>
        <dbReference type="ARBA" id="ARBA00022771"/>
    </source>
</evidence>
<dbReference type="PROSITE" id="PS50188">
    <property type="entry name" value="B302_SPRY"/>
    <property type="match status" value="1"/>
</dbReference>
<evidence type="ECO:0000313" key="6">
    <source>
        <dbReference type="Proteomes" id="UP000265020"/>
    </source>
</evidence>
<dbReference type="SMART" id="SM00449">
    <property type="entry name" value="SPRY"/>
    <property type="match status" value="1"/>
</dbReference>
<dbReference type="AlphaFoldDB" id="A0A3Q2DNP0"/>
<reference evidence="5" key="2">
    <citation type="submission" date="2025-09" db="UniProtKB">
        <authorList>
            <consortium name="Ensembl"/>
        </authorList>
    </citation>
    <scope>IDENTIFICATION</scope>
</reference>
<dbReference type="Pfam" id="PF13765">
    <property type="entry name" value="PRY"/>
    <property type="match status" value="1"/>
</dbReference>
<dbReference type="OMA" id="RMLPGFW"/>
<dbReference type="PANTHER" id="PTHR25465">
    <property type="entry name" value="B-BOX DOMAIN CONTAINING"/>
    <property type="match status" value="1"/>
</dbReference>
<dbReference type="InterPro" id="IPR051051">
    <property type="entry name" value="E3_ubiq-ligase_TRIM/RNF"/>
</dbReference>
<name>A0A3Q2DNP0_CYPVA</name>
<dbReference type="Gene3D" id="2.60.120.920">
    <property type="match status" value="1"/>
</dbReference>
<dbReference type="CDD" id="cd16040">
    <property type="entry name" value="SPRY_PRY_SNTX"/>
    <property type="match status" value="1"/>
</dbReference>
<evidence type="ECO:0000256" key="3">
    <source>
        <dbReference type="ARBA" id="ARBA00022833"/>
    </source>
</evidence>
<dbReference type="InterPro" id="IPR043136">
    <property type="entry name" value="B30.2/SPRY_sf"/>
</dbReference>
<sequence>APLSREMNSTDIMRDTWKNISLTITEQKALLSEPEPELEPNSRDGFLKYACEITFDPKTAHGELSLSEGNRKVTYNLNVYGYRIRDIPSRFNKCEQVLSREGLTGRCYWEVEWTDRYVTVAVAYNSIRRKGEGNQCRFGYNDRSWALECSQNRFPSNYSFSHNNVTTSISGPVSPTIGVYLDHSAGILSFYSVSETMTLLHTVRTTFTQPLHAGVLLHSKKKD</sequence>
<dbReference type="Pfam" id="PF00622">
    <property type="entry name" value="SPRY"/>
    <property type="match status" value="1"/>
</dbReference>
<dbReference type="PANTHER" id="PTHR25465:SF5">
    <property type="entry name" value="E3 UBIQUITIN_ISG15 LIGASE TRIM25-RELATED"/>
    <property type="match status" value="1"/>
</dbReference>
<dbReference type="InterPro" id="IPR013320">
    <property type="entry name" value="ConA-like_dom_sf"/>
</dbReference>
<dbReference type="GeneTree" id="ENSGT01150000286922"/>
<dbReference type="PRINTS" id="PR01407">
    <property type="entry name" value="BUTYPHLNCDUF"/>
</dbReference>
<dbReference type="Ensembl" id="ENSCVAT00000014490.1">
    <property type="protein sequence ID" value="ENSCVAP00000020379.1"/>
    <property type="gene ID" value="ENSCVAG00000000645.1"/>
</dbReference>
<dbReference type="Proteomes" id="UP000265020">
    <property type="component" value="Unassembled WGS sequence"/>
</dbReference>
<evidence type="ECO:0000313" key="5">
    <source>
        <dbReference type="Ensembl" id="ENSCVAP00000020379.1"/>
    </source>
</evidence>
<keyword evidence="6" id="KW-1185">Reference proteome</keyword>
<keyword evidence="2" id="KW-0863">Zinc-finger</keyword>
<dbReference type="SMART" id="SM00589">
    <property type="entry name" value="PRY"/>
    <property type="match status" value="1"/>
</dbReference>
<organism evidence="5 6">
    <name type="scientific">Cyprinodon variegatus</name>
    <name type="common">Sheepshead minnow</name>
    <dbReference type="NCBI Taxonomy" id="28743"/>
    <lineage>
        <taxon>Eukaryota</taxon>
        <taxon>Metazoa</taxon>
        <taxon>Chordata</taxon>
        <taxon>Craniata</taxon>
        <taxon>Vertebrata</taxon>
        <taxon>Euteleostomi</taxon>
        <taxon>Actinopterygii</taxon>
        <taxon>Neopterygii</taxon>
        <taxon>Teleostei</taxon>
        <taxon>Neoteleostei</taxon>
        <taxon>Acanthomorphata</taxon>
        <taxon>Ovalentaria</taxon>
        <taxon>Atherinomorphae</taxon>
        <taxon>Cyprinodontiformes</taxon>
        <taxon>Cyprinodontidae</taxon>
        <taxon>Cyprinodon</taxon>
    </lineage>
</organism>
<proteinExistence type="predicted"/>
<evidence type="ECO:0000259" key="4">
    <source>
        <dbReference type="PROSITE" id="PS50188"/>
    </source>
</evidence>
<keyword evidence="1" id="KW-0479">Metal-binding</keyword>